<dbReference type="RefSeq" id="WP_043275263.1">
    <property type="nucleotide sequence ID" value="NZ_CP037977.1"/>
</dbReference>
<evidence type="ECO:0000313" key="2">
    <source>
        <dbReference type="EMBL" id="PPI13469.1"/>
    </source>
</evidence>
<sequence length="181" mass="19492">MNRTHVVSVAGVRRELPIVSVSSELSVAFLKLYGDPELIEQCASALARRVHQDVELLVGPESGGILLTHLIGTKIGIPYVVARKKRRPNMVTPLHVSVQTIGTESIQHLFLDDDDARKVAGSRVAIVDEVVSSGGTLTALRELLAQAAAQVVQVLTVATEGEERDSVTSLCHLPVFRSEPT</sequence>
<name>A0A2S5Y4H0_9MICO</name>
<gene>
    <name evidence="2" type="ORF">C5C51_10080</name>
</gene>
<keyword evidence="2" id="KW-0808">Transferase</keyword>
<protein>
    <submittedName>
        <fullName evidence="2">Adenine phosphoribosyltransferase</fullName>
        <ecNumber evidence="2">2.4.2.7</ecNumber>
    </submittedName>
</protein>
<dbReference type="EMBL" id="PSWU01000014">
    <property type="protein sequence ID" value="PPI13469.1"/>
    <property type="molecule type" value="Genomic_DNA"/>
</dbReference>
<comment type="caution">
    <text evidence="2">The sequence shown here is derived from an EMBL/GenBank/DDBJ whole genome shotgun (WGS) entry which is preliminary data.</text>
</comment>
<dbReference type="Pfam" id="PF00156">
    <property type="entry name" value="Pribosyltran"/>
    <property type="match status" value="1"/>
</dbReference>
<dbReference type="InterPro" id="IPR000836">
    <property type="entry name" value="PRTase_dom"/>
</dbReference>
<dbReference type="Gene3D" id="3.40.50.2020">
    <property type="match status" value="1"/>
</dbReference>
<proteinExistence type="predicted"/>
<dbReference type="GO" id="GO:0003999">
    <property type="term" value="F:adenine phosphoribosyltransferase activity"/>
    <property type="evidence" value="ECO:0007669"/>
    <property type="project" value="UniProtKB-EC"/>
</dbReference>
<dbReference type="CDD" id="cd06223">
    <property type="entry name" value="PRTases_typeI"/>
    <property type="match status" value="1"/>
</dbReference>
<keyword evidence="2" id="KW-0328">Glycosyltransferase</keyword>
<dbReference type="AlphaFoldDB" id="A0A2S5Y4H0"/>
<dbReference type="OrthoDB" id="4213751at2"/>
<dbReference type="InterPro" id="IPR029057">
    <property type="entry name" value="PRTase-like"/>
</dbReference>
<dbReference type="NCBIfam" id="NF005592">
    <property type="entry name" value="PRK07322.1"/>
    <property type="match status" value="1"/>
</dbReference>
<evidence type="ECO:0000313" key="3">
    <source>
        <dbReference type="Proteomes" id="UP000237966"/>
    </source>
</evidence>
<dbReference type="EC" id="2.4.2.7" evidence="2"/>
<accession>A0A2S5Y4H0</accession>
<reference evidence="2 3" key="1">
    <citation type="submission" date="2018-02" db="EMBL/GenBank/DDBJ databases">
        <title>Bacteriophage NCPPB3778 and a type I-E CRISPR drive the evolution of the US Biological Select Agent, Rathayibacter toxicus.</title>
        <authorList>
            <person name="Davis E.W.II."/>
            <person name="Tabima J.F."/>
            <person name="Weisberg A.J."/>
            <person name="Lopes L.D."/>
            <person name="Wiseman M.S."/>
            <person name="Wiseman M.S."/>
            <person name="Pupko T."/>
            <person name="Belcher M.S."/>
            <person name="Sechler A.J."/>
            <person name="Tancos M.A."/>
            <person name="Schroeder B.K."/>
            <person name="Murray T.D."/>
            <person name="Luster D.G."/>
            <person name="Schneider W.L."/>
            <person name="Rogers E."/>
            <person name="Andreote F.D."/>
            <person name="Grunwald N.J."/>
            <person name="Putnam M.L."/>
            <person name="Chang J.H."/>
        </authorList>
    </citation>
    <scope>NUCLEOTIDE SEQUENCE [LARGE SCALE GENOMIC DNA]</scope>
    <source>
        <strain evidence="2 3">FH99</strain>
    </source>
</reference>
<dbReference type="PANTHER" id="PTHR43218:SF1">
    <property type="entry name" value="PHOSPHORIBOSYLTRANSFERASE"/>
    <property type="match status" value="1"/>
</dbReference>
<feature type="domain" description="Phosphoribosyltransferase" evidence="1">
    <location>
        <begin position="43"/>
        <end position="165"/>
    </location>
</feature>
<dbReference type="Proteomes" id="UP000237966">
    <property type="component" value="Unassembled WGS sequence"/>
</dbReference>
<dbReference type="SUPFAM" id="SSF53271">
    <property type="entry name" value="PRTase-like"/>
    <property type="match status" value="1"/>
</dbReference>
<evidence type="ECO:0000259" key="1">
    <source>
        <dbReference type="Pfam" id="PF00156"/>
    </source>
</evidence>
<organism evidence="2 3">
    <name type="scientific">Rathayibacter toxicus</name>
    <dbReference type="NCBI Taxonomy" id="145458"/>
    <lineage>
        <taxon>Bacteria</taxon>
        <taxon>Bacillati</taxon>
        <taxon>Actinomycetota</taxon>
        <taxon>Actinomycetes</taxon>
        <taxon>Micrococcales</taxon>
        <taxon>Microbacteriaceae</taxon>
        <taxon>Rathayibacter</taxon>
    </lineage>
</organism>
<dbReference type="PANTHER" id="PTHR43218">
    <property type="entry name" value="PHOSPHORIBOSYLTRANSFERASE-RELATED"/>
    <property type="match status" value="1"/>
</dbReference>